<dbReference type="EMBL" id="BCWF01000036">
    <property type="protein sequence ID" value="GAT30817.1"/>
    <property type="molecule type" value="Genomic_DNA"/>
</dbReference>
<reference evidence="2" key="2">
    <citation type="submission" date="2016-02" db="EMBL/GenBank/DDBJ databases">
        <title>Genome sequencing of Aspergillus luchuensis NBRC 4314.</title>
        <authorList>
            <person name="Yamada O."/>
        </authorList>
    </citation>
    <scope>NUCLEOTIDE SEQUENCE [LARGE SCALE GENOMIC DNA]</scope>
    <source>
        <strain evidence="2">RIB 2604</strain>
    </source>
</reference>
<name>A0A146FZW8_ASPKA</name>
<organism evidence="1 2">
    <name type="scientific">Aspergillus kawachii</name>
    <name type="common">White koji mold</name>
    <name type="synonym">Aspergillus awamori var. kawachi</name>
    <dbReference type="NCBI Taxonomy" id="1069201"/>
    <lineage>
        <taxon>Eukaryota</taxon>
        <taxon>Fungi</taxon>
        <taxon>Dikarya</taxon>
        <taxon>Ascomycota</taxon>
        <taxon>Pezizomycotina</taxon>
        <taxon>Eurotiomycetes</taxon>
        <taxon>Eurotiomycetidae</taxon>
        <taxon>Eurotiales</taxon>
        <taxon>Aspergillaceae</taxon>
        <taxon>Aspergillus</taxon>
        <taxon>Aspergillus subgen. Circumdati</taxon>
    </lineage>
</organism>
<accession>A0A146FZW8</accession>
<reference evidence="1 2" key="1">
    <citation type="journal article" date="2016" name="DNA Res.">
        <title>Genome sequence of Aspergillus luchuensis NBRC 4314.</title>
        <authorList>
            <person name="Yamada O."/>
            <person name="Machida M."/>
            <person name="Hosoyama A."/>
            <person name="Goto M."/>
            <person name="Takahashi T."/>
            <person name="Futagami T."/>
            <person name="Yamagata Y."/>
            <person name="Takeuchi M."/>
            <person name="Kobayashi T."/>
            <person name="Koike H."/>
            <person name="Abe K."/>
            <person name="Asai K."/>
            <person name="Arita M."/>
            <person name="Fujita N."/>
            <person name="Fukuda K."/>
            <person name="Higa K."/>
            <person name="Horikawa H."/>
            <person name="Ishikawa T."/>
            <person name="Jinno K."/>
            <person name="Kato Y."/>
            <person name="Kirimura K."/>
            <person name="Mizutani O."/>
            <person name="Nakasone K."/>
            <person name="Sano M."/>
            <person name="Shiraishi Y."/>
            <person name="Tsukahara M."/>
            <person name="Gomi K."/>
        </authorList>
    </citation>
    <scope>NUCLEOTIDE SEQUENCE [LARGE SCALE GENOMIC DNA]</scope>
    <source>
        <strain evidence="1 2">RIB 2604</strain>
    </source>
</reference>
<sequence length="63" mass="7148">MPDGYLESFVQSHSVERTDGHCLKSQSHVDRFDAGQTKNCGRFPEAAVWKAKPKDLRRKDAQS</sequence>
<gene>
    <name evidence="1" type="ORF">RIB2604_03700240</name>
</gene>
<proteinExistence type="predicted"/>
<dbReference type="Proteomes" id="UP000075230">
    <property type="component" value="Unassembled WGS sequence"/>
</dbReference>
<evidence type="ECO:0000313" key="1">
    <source>
        <dbReference type="EMBL" id="GAT30817.1"/>
    </source>
</evidence>
<dbReference type="AlphaFoldDB" id="A0A146FZW8"/>
<comment type="caution">
    <text evidence="1">The sequence shown here is derived from an EMBL/GenBank/DDBJ whole genome shotgun (WGS) entry which is preliminary data.</text>
</comment>
<evidence type="ECO:0000313" key="2">
    <source>
        <dbReference type="Proteomes" id="UP000075230"/>
    </source>
</evidence>
<protein>
    <submittedName>
        <fullName evidence="1">Nonribosomal peptide synthase</fullName>
    </submittedName>
</protein>